<evidence type="ECO:0000313" key="3">
    <source>
        <dbReference type="Proteomes" id="UP001231189"/>
    </source>
</evidence>
<dbReference type="InterPro" id="IPR009003">
    <property type="entry name" value="Peptidase_S1_PA"/>
</dbReference>
<dbReference type="PANTHER" id="PTHR47389:SF5">
    <property type="entry name" value="OS09G0436700 PROTEIN"/>
    <property type="match status" value="1"/>
</dbReference>
<evidence type="ECO:0008006" key="4">
    <source>
        <dbReference type="Google" id="ProtNLM"/>
    </source>
</evidence>
<accession>A0AAD8U1B0</accession>
<protein>
    <recommendedName>
        <fullName evidence="4">PDZ domain-containing protein</fullName>
    </recommendedName>
</protein>
<gene>
    <name evidence="2" type="ORF">QYE76_012156</name>
</gene>
<dbReference type="Proteomes" id="UP001231189">
    <property type="component" value="Unassembled WGS sequence"/>
</dbReference>
<dbReference type="SUPFAM" id="SSF50494">
    <property type="entry name" value="Trypsin-like serine proteases"/>
    <property type="match status" value="1"/>
</dbReference>
<dbReference type="EMBL" id="JAUUTY010000001">
    <property type="protein sequence ID" value="KAK1695459.1"/>
    <property type="molecule type" value="Genomic_DNA"/>
</dbReference>
<name>A0AAD8U1B0_LOLMU</name>
<feature type="region of interest" description="Disordered" evidence="1">
    <location>
        <begin position="1"/>
        <end position="56"/>
    </location>
</feature>
<evidence type="ECO:0000256" key="1">
    <source>
        <dbReference type="SAM" id="MobiDB-lite"/>
    </source>
</evidence>
<sequence>MSSAAGDDPDSGGTSTPASPIGEARLLAGEPTEVAQSVGDSRGKRQRVEGVSVGENRAAEGGKRMLAAEEVALEGVSVGKKRAAEGGERMLTAEEAALAARPLPPKELPYPKSGTHSEVVAWMNAMDALHSNTDLGDEDSLCNILARGRGRVRVTKSVGSAPSMDGRDMITNVARSIVNVSATEPDGSVLYSTGTIIQYDEVGKCAKILSSASIMCTKEGKLRNPNQKVSVHLSNDTVVEARVIFFNGHYGISLLDISTGFTLVPASLGSRPCYGENIVVLDREVNYALVVSHGSIQCLEYPFFERNHYMFASYYSHLICTGGPVINNNGEVIGLVVKHIPQAAIVSTSIVRKCIDMWNQFGRIAHPIHHLELTTVRMLDMVYRDELWARHSIRSGFIVAEVCPNSTAEKIGIRRGDVIELIDMDHLSTVVELEEFLLSLSWDFLEEKLDSSSTIDIKIRVHDIRAKTSVCTILPIEFCSLKSMT</sequence>
<dbReference type="SUPFAM" id="SSF50156">
    <property type="entry name" value="PDZ domain-like"/>
    <property type="match status" value="1"/>
</dbReference>
<dbReference type="Pfam" id="PF13365">
    <property type="entry name" value="Trypsin_2"/>
    <property type="match status" value="1"/>
</dbReference>
<reference evidence="2" key="1">
    <citation type="submission" date="2023-07" db="EMBL/GenBank/DDBJ databases">
        <title>A chromosome-level genome assembly of Lolium multiflorum.</title>
        <authorList>
            <person name="Chen Y."/>
            <person name="Copetti D."/>
            <person name="Kolliker R."/>
            <person name="Studer B."/>
        </authorList>
    </citation>
    <scope>NUCLEOTIDE SEQUENCE</scope>
    <source>
        <strain evidence="2">02402/16</strain>
        <tissue evidence="2">Leaf</tissue>
    </source>
</reference>
<proteinExistence type="predicted"/>
<dbReference type="InterPro" id="IPR036034">
    <property type="entry name" value="PDZ_sf"/>
</dbReference>
<dbReference type="PANTHER" id="PTHR47389">
    <property type="entry name" value="OS09G0436400 PROTEIN"/>
    <property type="match status" value="1"/>
</dbReference>
<dbReference type="AlphaFoldDB" id="A0AAD8U1B0"/>
<evidence type="ECO:0000313" key="2">
    <source>
        <dbReference type="EMBL" id="KAK1695459.1"/>
    </source>
</evidence>
<organism evidence="2 3">
    <name type="scientific">Lolium multiflorum</name>
    <name type="common">Italian ryegrass</name>
    <name type="synonym">Lolium perenne subsp. multiflorum</name>
    <dbReference type="NCBI Taxonomy" id="4521"/>
    <lineage>
        <taxon>Eukaryota</taxon>
        <taxon>Viridiplantae</taxon>
        <taxon>Streptophyta</taxon>
        <taxon>Embryophyta</taxon>
        <taxon>Tracheophyta</taxon>
        <taxon>Spermatophyta</taxon>
        <taxon>Magnoliopsida</taxon>
        <taxon>Liliopsida</taxon>
        <taxon>Poales</taxon>
        <taxon>Poaceae</taxon>
        <taxon>BOP clade</taxon>
        <taxon>Pooideae</taxon>
        <taxon>Poodae</taxon>
        <taxon>Poeae</taxon>
        <taxon>Poeae Chloroplast Group 2 (Poeae type)</taxon>
        <taxon>Loliodinae</taxon>
        <taxon>Loliinae</taxon>
        <taxon>Lolium</taxon>
    </lineage>
</organism>
<keyword evidence="3" id="KW-1185">Reference proteome</keyword>
<dbReference type="Gene3D" id="2.30.42.10">
    <property type="match status" value="1"/>
</dbReference>
<dbReference type="Gene3D" id="2.40.10.120">
    <property type="match status" value="1"/>
</dbReference>
<comment type="caution">
    <text evidence="2">The sequence shown here is derived from an EMBL/GenBank/DDBJ whole genome shotgun (WGS) entry which is preliminary data.</text>
</comment>